<dbReference type="InterPro" id="IPR047808">
    <property type="entry name" value="CueP-like"/>
</dbReference>
<dbReference type="Pfam" id="PF21172">
    <property type="entry name" value="CueP"/>
    <property type="match status" value="1"/>
</dbReference>
<dbReference type="Gene3D" id="2.60.40.3700">
    <property type="match status" value="1"/>
</dbReference>
<protein>
    <recommendedName>
        <fullName evidence="3">Periplasmic protein</fullName>
    </recommendedName>
</protein>
<evidence type="ECO:0000256" key="1">
    <source>
        <dbReference type="SAM" id="SignalP"/>
    </source>
</evidence>
<proteinExistence type="predicted"/>
<evidence type="ECO:0008006" key="3">
    <source>
        <dbReference type="Google" id="ProtNLM"/>
    </source>
</evidence>
<sequence length="183" mass="20516">MIKKHILLALIVAYSSQSYATIINAETFKNLDYKSAVTTAHTLYKNNEGIMIKVLPDRIVATFSDGNSSSVAIPKDQFFLSIAPYINSSHPCTNHVLTGCTGEIINQTMKVVMIDTDTGETLIDKKMTTQRDGFIDFWVPKDKNLAFNIYYEAKDGSKRVAREVLSTFNNDRTCITTMKLIES</sequence>
<organism evidence="2">
    <name type="scientific">Shewanella decolorationis</name>
    <dbReference type="NCBI Taxonomy" id="256839"/>
    <lineage>
        <taxon>Bacteria</taxon>
        <taxon>Pseudomonadati</taxon>
        <taxon>Pseudomonadota</taxon>
        <taxon>Gammaproteobacteria</taxon>
        <taxon>Alteromonadales</taxon>
        <taxon>Shewanellaceae</taxon>
        <taxon>Shewanella</taxon>
    </lineage>
</organism>
<accession>A0A5B8R2R4</accession>
<gene>
    <name evidence="2" type="ORF">D0436_22625</name>
</gene>
<feature type="chain" id="PRO_5023024420" description="Periplasmic protein" evidence="1">
    <location>
        <begin position="21"/>
        <end position="183"/>
    </location>
</feature>
<keyword evidence="1" id="KW-0732">Signal</keyword>
<reference evidence="2" key="1">
    <citation type="journal article" date="2019" name="Ecotoxicol. Environ. Saf.">
        <title>Microbial characterization of heavy metal resistant bacterial strains isolated from an electroplating wastewater treatment plant.</title>
        <authorList>
            <person name="Cai X."/>
            <person name="Zheng X."/>
            <person name="Zhang D."/>
            <person name="Iqbal W."/>
            <person name="Liu C."/>
            <person name="Yang B."/>
            <person name="Zhao X."/>
            <person name="Lu X."/>
            <person name="Mao Y."/>
        </authorList>
    </citation>
    <scope>NUCLEOTIDE SEQUENCE [LARGE SCALE GENOMIC DNA]</scope>
    <source>
        <strain evidence="2">Ni1-3</strain>
    </source>
</reference>
<dbReference type="NCBIfam" id="NF038094">
    <property type="entry name" value="CueP_fam"/>
    <property type="match status" value="1"/>
</dbReference>
<dbReference type="AlphaFoldDB" id="A0A5B8R2R4"/>
<name>A0A5B8R2R4_9GAMM</name>
<dbReference type="RefSeq" id="WP_208660821.1">
    <property type="nucleotide sequence ID" value="NZ_CP076856.1"/>
</dbReference>
<evidence type="ECO:0000313" key="2">
    <source>
        <dbReference type="EMBL" id="QDZ93015.1"/>
    </source>
</evidence>
<dbReference type="EMBL" id="CP031775">
    <property type="protein sequence ID" value="QDZ93015.1"/>
    <property type="molecule type" value="Genomic_DNA"/>
</dbReference>
<feature type="signal peptide" evidence="1">
    <location>
        <begin position="1"/>
        <end position="20"/>
    </location>
</feature>